<dbReference type="AlphaFoldDB" id="A0AAV4URW5"/>
<accession>A0AAV4URW5</accession>
<evidence type="ECO:0000313" key="3">
    <source>
        <dbReference type="Proteomes" id="UP001054945"/>
    </source>
</evidence>
<organism evidence="2 3">
    <name type="scientific">Caerostris extrusa</name>
    <name type="common">Bark spider</name>
    <name type="synonym">Caerostris bankana</name>
    <dbReference type="NCBI Taxonomy" id="172846"/>
    <lineage>
        <taxon>Eukaryota</taxon>
        <taxon>Metazoa</taxon>
        <taxon>Ecdysozoa</taxon>
        <taxon>Arthropoda</taxon>
        <taxon>Chelicerata</taxon>
        <taxon>Arachnida</taxon>
        <taxon>Araneae</taxon>
        <taxon>Araneomorphae</taxon>
        <taxon>Entelegynae</taxon>
        <taxon>Araneoidea</taxon>
        <taxon>Araneidae</taxon>
        <taxon>Caerostris</taxon>
    </lineage>
</organism>
<name>A0AAV4URW5_CAEEX</name>
<sequence length="101" mass="11308">MSSPEKINSNKSACLSRHSEPFPNRFRECKQVFKRKVKRGPPKTNSGWPPFLPEDGVICEGLGTGRLTPSGEVISPRPFICMSSVRGRWAHTRIQMKIAPS</sequence>
<feature type="region of interest" description="Disordered" evidence="1">
    <location>
        <begin position="1"/>
        <end position="21"/>
    </location>
</feature>
<feature type="compositionally biased region" description="Polar residues" evidence="1">
    <location>
        <begin position="1"/>
        <end position="13"/>
    </location>
</feature>
<comment type="caution">
    <text evidence="2">The sequence shown here is derived from an EMBL/GenBank/DDBJ whole genome shotgun (WGS) entry which is preliminary data.</text>
</comment>
<keyword evidence="3" id="KW-1185">Reference proteome</keyword>
<evidence type="ECO:0000313" key="2">
    <source>
        <dbReference type="EMBL" id="GIY60523.1"/>
    </source>
</evidence>
<evidence type="ECO:0000256" key="1">
    <source>
        <dbReference type="SAM" id="MobiDB-lite"/>
    </source>
</evidence>
<proteinExistence type="predicted"/>
<protein>
    <submittedName>
        <fullName evidence="2">Uncharacterized protein</fullName>
    </submittedName>
</protein>
<dbReference type="Proteomes" id="UP001054945">
    <property type="component" value="Unassembled WGS sequence"/>
</dbReference>
<reference evidence="2 3" key="1">
    <citation type="submission" date="2021-06" db="EMBL/GenBank/DDBJ databases">
        <title>Caerostris extrusa draft genome.</title>
        <authorList>
            <person name="Kono N."/>
            <person name="Arakawa K."/>
        </authorList>
    </citation>
    <scope>NUCLEOTIDE SEQUENCE [LARGE SCALE GENOMIC DNA]</scope>
</reference>
<dbReference type="EMBL" id="BPLR01013335">
    <property type="protein sequence ID" value="GIY60523.1"/>
    <property type="molecule type" value="Genomic_DNA"/>
</dbReference>
<gene>
    <name evidence="2" type="ORF">CEXT_348281</name>
</gene>